<dbReference type="Gene3D" id="2.30.30.760">
    <property type="match status" value="1"/>
</dbReference>
<organism evidence="6 7">
    <name type="scientific">Sneathiella chinensis</name>
    <dbReference type="NCBI Taxonomy" id="349750"/>
    <lineage>
        <taxon>Bacteria</taxon>
        <taxon>Pseudomonadati</taxon>
        <taxon>Pseudomonadota</taxon>
        <taxon>Alphaproteobacteria</taxon>
        <taxon>Sneathiellales</taxon>
        <taxon>Sneathiellaceae</taxon>
        <taxon>Sneathiella</taxon>
    </lineage>
</organism>
<dbReference type="SMART" id="SM00858">
    <property type="entry name" value="SAF"/>
    <property type="match status" value="1"/>
</dbReference>
<keyword evidence="2 4" id="KW-0732">Signal</keyword>
<sequence>MKYIAAFLVTLITLSADFAAANVVNLRTDITIDGDTVTFGDIFEGAGDKTDYVIANAPAPGKSTTFKATSVAFVARKHGLDWRPTRPIQRVTVSRAGVAVPQQLIAEEIRFTLQEELGTDMFDMALSTQHPNINVSPSEATSVAVESLSYSRQKGSFVATVLAPANAETGRRYKISGNVHALIEVPVLSRHLPTGAKITEADITYKTIRKDQLGRATVADASVLIGKSPIRNIRPDTPINIRNLGDPVTVEKGKLVAVLFRQGGIALSVTGRTLENGGEGEIIRVENIASRKIIQAEVINSQEVRIITAQQRLANLQ</sequence>
<evidence type="ECO:0000256" key="2">
    <source>
        <dbReference type="ARBA" id="ARBA00022729"/>
    </source>
</evidence>
<dbReference type="Gene3D" id="3.90.1210.10">
    <property type="entry name" value="Antifreeze-like/N-acetylneuraminic acid synthase C-terminal domain"/>
    <property type="match status" value="1"/>
</dbReference>
<keyword evidence="6" id="KW-0282">Flagellum</keyword>
<dbReference type="PANTHER" id="PTHR36307:SF1">
    <property type="entry name" value="FLAGELLA BASAL BODY P-RING FORMATION PROTEIN FLGA"/>
    <property type="match status" value="1"/>
</dbReference>
<keyword evidence="3" id="KW-0574">Periplasm</keyword>
<proteinExistence type="predicted"/>
<evidence type="ECO:0000256" key="4">
    <source>
        <dbReference type="SAM" id="SignalP"/>
    </source>
</evidence>
<dbReference type="NCBIfam" id="TIGR03170">
    <property type="entry name" value="flgA_cterm"/>
    <property type="match status" value="1"/>
</dbReference>
<feature type="signal peptide" evidence="4">
    <location>
        <begin position="1"/>
        <end position="21"/>
    </location>
</feature>
<evidence type="ECO:0000313" key="6">
    <source>
        <dbReference type="EMBL" id="GLQ07402.1"/>
    </source>
</evidence>
<feature type="chain" id="PRO_5045787951" evidence="4">
    <location>
        <begin position="22"/>
        <end position="317"/>
    </location>
</feature>
<accession>A0ABQ5U5K8</accession>
<keyword evidence="6" id="KW-0969">Cilium</keyword>
<feature type="domain" description="SAF" evidence="5">
    <location>
        <begin position="183"/>
        <end position="245"/>
    </location>
</feature>
<dbReference type="Pfam" id="PF13144">
    <property type="entry name" value="ChapFlgA"/>
    <property type="match status" value="1"/>
</dbReference>
<evidence type="ECO:0000256" key="1">
    <source>
        <dbReference type="ARBA" id="ARBA00004418"/>
    </source>
</evidence>
<dbReference type="InterPro" id="IPR039246">
    <property type="entry name" value="Flagellar_FlgA"/>
</dbReference>
<evidence type="ECO:0000256" key="3">
    <source>
        <dbReference type="ARBA" id="ARBA00022764"/>
    </source>
</evidence>
<gene>
    <name evidence="6" type="primary">flgA</name>
    <name evidence="6" type="ORF">GCM10007924_26230</name>
</gene>
<comment type="subcellular location">
    <subcellularLocation>
        <location evidence="1">Periplasm</location>
    </subcellularLocation>
</comment>
<dbReference type="InterPro" id="IPR017585">
    <property type="entry name" value="SAF_FlgA"/>
</dbReference>
<reference evidence="6" key="2">
    <citation type="submission" date="2023-01" db="EMBL/GenBank/DDBJ databases">
        <title>Draft genome sequence of Sneathiella chinensis strain NBRC 103408.</title>
        <authorList>
            <person name="Sun Q."/>
            <person name="Mori K."/>
        </authorList>
    </citation>
    <scope>NUCLEOTIDE SEQUENCE</scope>
    <source>
        <strain evidence="6">NBRC 103408</strain>
    </source>
</reference>
<dbReference type="PANTHER" id="PTHR36307">
    <property type="entry name" value="FLAGELLA BASAL BODY P-RING FORMATION PROTEIN FLGA"/>
    <property type="match status" value="1"/>
</dbReference>
<dbReference type="RefSeq" id="WP_169561478.1">
    <property type="nucleotide sequence ID" value="NZ_BSNF01000008.1"/>
</dbReference>
<keyword evidence="7" id="KW-1185">Reference proteome</keyword>
<dbReference type="CDD" id="cd11614">
    <property type="entry name" value="SAF_CpaB_FlgA_like"/>
    <property type="match status" value="1"/>
</dbReference>
<protein>
    <submittedName>
        <fullName evidence="6">Flagellar basal body P-ring biosynthesis protein FlgA</fullName>
    </submittedName>
</protein>
<name>A0ABQ5U5K8_9PROT</name>
<evidence type="ECO:0000259" key="5">
    <source>
        <dbReference type="SMART" id="SM00858"/>
    </source>
</evidence>
<keyword evidence="6" id="KW-0966">Cell projection</keyword>
<evidence type="ECO:0000313" key="7">
    <source>
        <dbReference type="Proteomes" id="UP001161409"/>
    </source>
</evidence>
<dbReference type="InterPro" id="IPR013974">
    <property type="entry name" value="SAF"/>
</dbReference>
<comment type="caution">
    <text evidence="6">The sequence shown here is derived from an EMBL/GenBank/DDBJ whole genome shotgun (WGS) entry which is preliminary data.</text>
</comment>
<reference evidence="6" key="1">
    <citation type="journal article" date="2014" name="Int. J. Syst. Evol. Microbiol.">
        <title>Complete genome of a new Firmicutes species belonging to the dominant human colonic microbiota ('Ruminococcus bicirculans') reveals two chromosomes and a selective capacity to utilize plant glucans.</title>
        <authorList>
            <consortium name="NISC Comparative Sequencing Program"/>
            <person name="Wegmann U."/>
            <person name="Louis P."/>
            <person name="Goesmann A."/>
            <person name="Henrissat B."/>
            <person name="Duncan S.H."/>
            <person name="Flint H.J."/>
        </authorList>
    </citation>
    <scope>NUCLEOTIDE SEQUENCE</scope>
    <source>
        <strain evidence="6">NBRC 103408</strain>
    </source>
</reference>
<dbReference type="Proteomes" id="UP001161409">
    <property type="component" value="Unassembled WGS sequence"/>
</dbReference>
<dbReference type="EMBL" id="BSNF01000008">
    <property type="protein sequence ID" value="GLQ07402.1"/>
    <property type="molecule type" value="Genomic_DNA"/>
</dbReference>